<organism evidence="1 2">
    <name type="scientific">Alkalicoccobacillus porphyridii</name>
    <dbReference type="NCBI Taxonomy" id="2597270"/>
    <lineage>
        <taxon>Bacteria</taxon>
        <taxon>Bacillati</taxon>
        <taxon>Bacillota</taxon>
        <taxon>Bacilli</taxon>
        <taxon>Bacillales</taxon>
        <taxon>Bacillaceae</taxon>
        <taxon>Alkalicoccobacillus</taxon>
    </lineage>
</organism>
<dbReference type="RefSeq" id="WP_143847983.1">
    <property type="nucleotide sequence ID" value="NZ_VLXZ01000003.1"/>
</dbReference>
<evidence type="ECO:0000313" key="1">
    <source>
        <dbReference type="EMBL" id="TSB47483.1"/>
    </source>
</evidence>
<sequence length="94" mass="10900">MVKKLILSISIFILMACSEFDTSTSAIVEVIDKVENHGEYMIEIKDMGDAFFMLELDENVYNLIEVETEYFMVYKSNSETNKGVLERIEPFNQD</sequence>
<dbReference type="AlphaFoldDB" id="A0A554A1B6"/>
<name>A0A554A1B6_9BACI</name>
<dbReference type="PROSITE" id="PS51257">
    <property type="entry name" value="PROKAR_LIPOPROTEIN"/>
    <property type="match status" value="1"/>
</dbReference>
<accession>A0A554A1B6</accession>
<keyword evidence="2" id="KW-1185">Reference proteome</keyword>
<gene>
    <name evidence="1" type="ORF">FN960_07035</name>
</gene>
<proteinExistence type="predicted"/>
<dbReference type="EMBL" id="VLXZ01000003">
    <property type="protein sequence ID" value="TSB47483.1"/>
    <property type="molecule type" value="Genomic_DNA"/>
</dbReference>
<reference evidence="1 2" key="1">
    <citation type="submission" date="2019-07" db="EMBL/GenBank/DDBJ databases">
        <authorList>
            <person name="Park Y.J."/>
            <person name="Jeong S.E."/>
            <person name="Jung H.S."/>
        </authorList>
    </citation>
    <scope>NUCLEOTIDE SEQUENCE [LARGE SCALE GENOMIC DNA]</scope>
    <source>
        <strain evidence="2">P16(2019)</strain>
    </source>
</reference>
<dbReference type="OrthoDB" id="2872191at2"/>
<evidence type="ECO:0000313" key="2">
    <source>
        <dbReference type="Proteomes" id="UP000318521"/>
    </source>
</evidence>
<comment type="caution">
    <text evidence="1">The sequence shown here is derived from an EMBL/GenBank/DDBJ whole genome shotgun (WGS) entry which is preliminary data.</text>
</comment>
<dbReference type="Proteomes" id="UP000318521">
    <property type="component" value="Unassembled WGS sequence"/>
</dbReference>
<protein>
    <recommendedName>
        <fullName evidence="3">DUF3221 domain-containing protein</fullName>
    </recommendedName>
</protein>
<evidence type="ECO:0008006" key="3">
    <source>
        <dbReference type="Google" id="ProtNLM"/>
    </source>
</evidence>